<proteinExistence type="predicted"/>
<dbReference type="Proteomes" id="UP000242770">
    <property type="component" value="Unassembled WGS sequence"/>
</dbReference>
<protein>
    <submittedName>
        <fullName evidence="1">Uncharacterized protein</fullName>
    </submittedName>
</protein>
<accession>A0A0F7SCG7</accession>
<sequence>MSAQVLLPLLASFSWISEQEGVRVLVALDNVGKERL</sequence>
<gene>
    <name evidence="1" type="primary">SSCI66100.1</name>
</gene>
<keyword evidence="2" id="KW-1185">Reference proteome</keyword>
<organism evidence="1 2">
    <name type="scientific">Sporisorium scitamineum</name>
    <dbReference type="NCBI Taxonomy" id="49012"/>
    <lineage>
        <taxon>Eukaryota</taxon>
        <taxon>Fungi</taxon>
        <taxon>Dikarya</taxon>
        <taxon>Basidiomycota</taxon>
        <taxon>Ustilaginomycotina</taxon>
        <taxon>Ustilaginomycetes</taxon>
        <taxon>Ustilaginales</taxon>
        <taxon>Ustilaginaceae</taxon>
        <taxon>Sporisorium</taxon>
    </lineage>
</organism>
<evidence type="ECO:0000313" key="1">
    <source>
        <dbReference type="EMBL" id="CDW98970.1"/>
    </source>
</evidence>
<dbReference type="AlphaFoldDB" id="A0A0F7SCG7"/>
<reference evidence="2" key="1">
    <citation type="submission" date="2014-06" db="EMBL/GenBank/DDBJ databases">
        <authorList>
            <person name="Berkman P.J."/>
        </authorList>
    </citation>
    <scope>NUCLEOTIDE SEQUENCE [LARGE SCALE GENOMIC DNA]</scope>
</reference>
<evidence type="ECO:0000313" key="2">
    <source>
        <dbReference type="Proteomes" id="UP000242770"/>
    </source>
</evidence>
<name>A0A0F7SCG7_9BASI</name>
<dbReference type="EMBL" id="CCFA01003924">
    <property type="protein sequence ID" value="CDW98970.1"/>
    <property type="molecule type" value="Genomic_DNA"/>
</dbReference>